<dbReference type="InterPro" id="IPR029016">
    <property type="entry name" value="GAF-like_dom_sf"/>
</dbReference>
<dbReference type="Pfam" id="PF09339">
    <property type="entry name" value="HTH_IclR"/>
    <property type="match status" value="1"/>
</dbReference>
<dbReference type="Proteomes" id="UP001299970">
    <property type="component" value="Unassembled WGS sequence"/>
</dbReference>
<reference evidence="4 5" key="1">
    <citation type="submission" date="2022-03" db="EMBL/GenBank/DDBJ databases">
        <title>Pseudonocardia alaer sp. nov., a novel actinomycete isolated from reed forest soil.</title>
        <authorList>
            <person name="Wang L."/>
        </authorList>
    </citation>
    <scope>NUCLEOTIDE SEQUENCE [LARGE SCALE GENOMIC DNA]</scope>
    <source>
        <strain evidence="4 5">Y-16303</strain>
    </source>
</reference>
<evidence type="ECO:0000313" key="5">
    <source>
        <dbReference type="Proteomes" id="UP001299970"/>
    </source>
</evidence>
<dbReference type="SUPFAM" id="SSF46785">
    <property type="entry name" value="Winged helix' DNA-binding domain"/>
    <property type="match status" value="1"/>
</dbReference>
<evidence type="ECO:0000256" key="2">
    <source>
        <dbReference type="ARBA" id="ARBA00023163"/>
    </source>
</evidence>
<sequence>MLRVRRVGEQPHYYHNVTNDFLLDGMSASSGSPAEARGTGVGVLDRVVAILDAVETTPLRSSELARHVGLSVPTAHRLVRAMVVHGLLRRDAEGRHWLGQRFPSSPLVRTAEPVLVALARQTGESCQLWVRRGVRRLCVVSIEADKELRASLPVSALLPISVGGSAAFALEAPAPEPDHPGWFESVAGRIAGLCSVSAPVRQNGEVLAAVCVSAPIARAAEGPGARFGDAVVAAAAQLEDALHHGR</sequence>
<dbReference type="InterPro" id="IPR011991">
    <property type="entry name" value="ArsR-like_HTH"/>
</dbReference>
<evidence type="ECO:0000313" key="4">
    <source>
        <dbReference type="EMBL" id="MCH6164136.1"/>
    </source>
</evidence>
<feature type="domain" description="HTH iclR-type" evidence="3">
    <location>
        <begin position="41"/>
        <end position="100"/>
    </location>
</feature>
<keyword evidence="1" id="KW-0805">Transcription regulation</keyword>
<dbReference type="PANTHER" id="PTHR30136">
    <property type="entry name" value="HELIX-TURN-HELIX TRANSCRIPTIONAL REGULATOR, ICLR FAMILY"/>
    <property type="match status" value="1"/>
</dbReference>
<keyword evidence="5" id="KW-1185">Reference proteome</keyword>
<comment type="caution">
    <text evidence="4">The sequence shown here is derived from an EMBL/GenBank/DDBJ whole genome shotgun (WGS) entry which is preliminary data.</text>
</comment>
<protein>
    <submittedName>
        <fullName evidence="4">Helix-turn-helix domain-containing protein</fullName>
    </submittedName>
</protein>
<name>A0ABS9T756_9PSEU</name>
<dbReference type="RefSeq" id="WP_241034171.1">
    <property type="nucleotide sequence ID" value="NZ_BAAAJF010000034.1"/>
</dbReference>
<dbReference type="InterPro" id="IPR050707">
    <property type="entry name" value="HTH_MetabolicPath_Reg"/>
</dbReference>
<proteinExistence type="predicted"/>
<organism evidence="4 5">
    <name type="scientific">Pseudonocardia alaniniphila</name>
    <dbReference type="NCBI Taxonomy" id="75291"/>
    <lineage>
        <taxon>Bacteria</taxon>
        <taxon>Bacillati</taxon>
        <taxon>Actinomycetota</taxon>
        <taxon>Actinomycetes</taxon>
        <taxon>Pseudonocardiales</taxon>
        <taxon>Pseudonocardiaceae</taxon>
        <taxon>Pseudonocardia</taxon>
    </lineage>
</organism>
<dbReference type="EMBL" id="JAKXMK010000001">
    <property type="protein sequence ID" value="MCH6164136.1"/>
    <property type="molecule type" value="Genomic_DNA"/>
</dbReference>
<dbReference type="Gene3D" id="3.30.450.40">
    <property type="match status" value="2"/>
</dbReference>
<keyword evidence="2" id="KW-0804">Transcription</keyword>
<dbReference type="InterPro" id="IPR036388">
    <property type="entry name" value="WH-like_DNA-bd_sf"/>
</dbReference>
<dbReference type="PROSITE" id="PS51077">
    <property type="entry name" value="HTH_ICLR"/>
    <property type="match status" value="1"/>
</dbReference>
<evidence type="ECO:0000259" key="3">
    <source>
        <dbReference type="PROSITE" id="PS51077"/>
    </source>
</evidence>
<dbReference type="InterPro" id="IPR005471">
    <property type="entry name" value="Tscrpt_reg_IclR_N"/>
</dbReference>
<evidence type="ECO:0000256" key="1">
    <source>
        <dbReference type="ARBA" id="ARBA00023015"/>
    </source>
</evidence>
<dbReference type="Gene3D" id="1.10.10.10">
    <property type="entry name" value="Winged helix-like DNA-binding domain superfamily/Winged helix DNA-binding domain"/>
    <property type="match status" value="1"/>
</dbReference>
<dbReference type="SUPFAM" id="SSF55781">
    <property type="entry name" value="GAF domain-like"/>
    <property type="match status" value="1"/>
</dbReference>
<dbReference type="InterPro" id="IPR036390">
    <property type="entry name" value="WH_DNA-bd_sf"/>
</dbReference>
<gene>
    <name evidence="4" type="ORF">MMF94_00450</name>
</gene>
<dbReference type="PANTHER" id="PTHR30136:SF39">
    <property type="entry name" value="TRANSCRIPTIONAL REGULATORY PROTEIN"/>
    <property type="match status" value="1"/>
</dbReference>
<accession>A0ABS9T756</accession>
<dbReference type="CDD" id="cd00090">
    <property type="entry name" value="HTH_ARSR"/>
    <property type="match status" value="1"/>
</dbReference>
<dbReference type="SMART" id="SM00346">
    <property type="entry name" value="HTH_ICLR"/>
    <property type="match status" value="1"/>
</dbReference>